<keyword evidence="11" id="KW-1185">Reference proteome</keyword>
<reference evidence="10 11" key="1">
    <citation type="submission" date="2016-09" db="EMBL/GenBank/DDBJ databases">
        <authorList>
            <person name="Reverchon S."/>
            <person name="Nasser W."/>
            <person name="Leonard S."/>
            <person name="Brochier C."/>
            <person name="Duprey A."/>
        </authorList>
    </citation>
    <scope>NUCLEOTIDE SEQUENCE [LARGE SCALE GENOMIC DNA]</scope>
    <source>
        <strain evidence="10 11">174/2</strain>
    </source>
</reference>
<feature type="signal peptide" evidence="8">
    <location>
        <begin position="1"/>
        <end position="37"/>
    </location>
</feature>
<dbReference type="PANTHER" id="PTHR12558:SF13">
    <property type="entry name" value="CELL DIVISION CYCLE PROTEIN 27 HOMOLOG"/>
    <property type="match status" value="1"/>
</dbReference>
<dbReference type="SMART" id="SM00028">
    <property type="entry name" value="TPR"/>
    <property type="match status" value="8"/>
</dbReference>
<accession>A0A375A6E3</accession>
<keyword evidence="3 8" id="KW-0732">Signal</keyword>
<dbReference type="RefSeq" id="WP_180706201.1">
    <property type="nucleotide sequence ID" value="NZ_LT615367.1"/>
</dbReference>
<dbReference type="PANTHER" id="PTHR12558">
    <property type="entry name" value="CELL DIVISION CYCLE 16,23,27"/>
    <property type="match status" value="1"/>
</dbReference>
<gene>
    <name evidence="10" type="primary">bcsC</name>
    <name evidence="10" type="ORF">DAQ1742_00095</name>
</gene>
<comment type="pathway">
    <text evidence="2">Glycan metabolism; bacterial cellulose biosynthesis.</text>
</comment>
<dbReference type="Pfam" id="PF14559">
    <property type="entry name" value="TPR_19"/>
    <property type="match status" value="2"/>
</dbReference>
<keyword evidence="4" id="KW-0677">Repeat</keyword>
<dbReference type="InterPro" id="IPR019734">
    <property type="entry name" value="TPR_rpt"/>
</dbReference>
<dbReference type="EMBL" id="LT615367">
    <property type="protein sequence ID" value="SLM61229.1"/>
    <property type="molecule type" value="Genomic_DNA"/>
</dbReference>
<evidence type="ECO:0000256" key="2">
    <source>
        <dbReference type="ARBA" id="ARBA00005186"/>
    </source>
</evidence>
<evidence type="ECO:0000259" key="9">
    <source>
        <dbReference type="Pfam" id="PF05420"/>
    </source>
</evidence>
<dbReference type="PRINTS" id="PR01441">
    <property type="entry name" value="CELLSNTHASEC"/>
</dbReference>
<dbReference type="UniPathway" id="UPA00694"/>
<dbReference type="Proteomes" id="UP000294820">
    <property type="component" value="Chromosome 1"/>
</dbReference>
<evidence type="ECO:0000256" key="1">
    <source>
        <dbReference type="ARBA" id="ARBA00003476"/>
    </source>
</evidence>
<dbReference type="GO" id="GO:0019867">
    <property type="term" value="C:outer membrane"/>
    <property type="evidence" value="ECO:0007669"/>
    <property type="project" value="InterPro"/>
</dbReference>
<dbReference type="GO" id="GO:0006011">
    <property type="term" value="P:UDP-alpha-D-glucose metabolic process"/>
    <property type="evidence" value="ECO:0007669"/>
    <property type="project" value="InterPro"/>
</dbReference>
<organism evidence="10 11">
    <name type="scientific">Dickeya aquatica</name>
    <dbReference type="NCBI Taxonomy" id="1401087"/>
    <lineage>
        <taxon>Bacteria</taxon>
        <taxon>Pseudomonadati</taxon>
        <taxon>Pseudomonadota</taxon>
        <taxon>Gammaproteobacteria</taxon>
        <taxon>Enterobacterales</taxon>
        <taxon>Pectobacteriaceae</taxon>
        <taxon>Dickeya</taxon>
    </lineage>
</organism>
<evidence type="ECO:0000256" key="3">
    <source>
        <dbReference type="ARBA" id="ARBA00022729"/>
    </source>
</evidence>
<evidence type="ECO:0000256" key="8">
    <source>
        <dbReference type="SAM" id="SignalP"/>
    </source>
</evidence>
<comment type="function">
    <text evidence="1">Required for maximal bacterial cellulose synthesis.</text>
</comment>
<keyword evidence="6" id="KW-0135">Cellulose biosynthesis</keyword>
<feature type="region of interest" description="Disordered" evidence="7">
    <location>
        <begin position="918"/>
        <end position="937"/>
    </location>
</feature>
<dbReference type="GO" id="GO:0030244">
    <property type="term" value="P:cellulose biosynthetic process"/>
    <property type="evidence" value="ECO:0007669"/>
    <property type="project" value="UniProtKB-KW"/>
</dbReference>
<evidence type="ECO:0000256" key="7">
    <source>
        <dbReference type="SAM" id="MobiDB-lite"/>
    </source>
</evidence>
<name>A0A375A6E3_9GAMM</name>
<dbReference type="SUPFAM" id="SSF48452">
    <property type="entry name" value="TPR-like"/>
    <property type="match status" value="4"/>
</dbReference>
<dbReference type="InterPro" id="IPR008410">
    <property type="entry name" value="BCSC_C"/>
</dbReference>
<protein>
    <submittedName>
        <fullName evidence="10">Cellulose synthase operon protein C</fullName>
    </submittedName>
</protein>
<feature type="chain" id="PRO_5017036493" evidence="8">
    <location>
        <begin position="38"/>
        <end position="1365"/>
    </location>
</feature>
<dbReference type="Pfam" id="PF05420">
    <property type="entry name" value="BCSC_C"/>
    <property type="match status" value="1"/>
</dbReference>
<evidence type="ECO:0000256" key="4">
    <source>
        <dbReference type="ARBA" id="ARBA00022737"/>
    </source>
</evidence>
<evidence type="ECO:0000256" key="6">
    <source>
        <dbReference type="ARBA" id="ARBA00022916"/>
    </source>
</evidence>
<dbReference type="InterPro" id="IPR011990">
    <property type="entry name" value="TPR-like_helical_dom_sf"/>
</dbReference>
<dbReference type="Pfam" id="PF13432">
    <property type="entry name" value="TPR_16"/>
    <property type="match status" value="2"/>
</dbReference>
<dbReference type="KEGG" id="daq:DAQ1742_00095"/>
<dbReference type="Gene3D" id="1.25.40.10">
    <property type="entry name" value="Tetratricopeptide repeat domain"/>
    <property type="match status" value="4"/>
</dbReference>
<feature type="domain" description="Cellulose synthase operon C C-terminal" evidence="9">
    <location>
        <begin position="940"/>
        <end position="1361"/>
    </location>
</feature>
<dbReference type="InterPro" id="IPR003921">
    <property type="entry name" value="Cell_synth_C"/>
</dbReference>
<sequence>MKITTLTARIRQACAFTSVMISTAAVMGGVFLTPALAAQTNPALQALFDQADYWHQRSHDDLARDALQKILMVDANNTQALYLMALYAQNNGDNTEAAKWRERLSKASPQDSRLQALDNARQAATVPQAQLALARQQARSGNISASLQTWRNLFSGAQPPASIAAEYYLTMAGDRTLLPQAVDHLREFVAAHPQDTNASVALGKALTYQEPTRREGLQILSGLASGSADADQSMRQALLWLSPKSDDASLYQLYQQRHPQDSAVMDYYRKNVGGAEKDKGFTALNSGDISSAQTAFDQVLKANPQDADALAGMGYAAQRRGDFASAAAYLERAARQGGENSAQRQQQAEDARFYAQLASAQQAMKNGDTTQALAISEPLVQASGEKGLAAKLFRADVLRRTNNFAQAERLYRDILQADADNRSAKEGLFYVLREQNRSAEANTLFSALPESVRQSMTPRPAVVVTSSPVRKEAQQALAAGDRARAIALLQQGIARFPNDGWLRLDLARIYQQQGNTAEATALMQPLFRPAASADDLYAAALFASENSAWQQASTLLARIPAHNQNEETRALARRVNFNLQMATAQTYLSRGENAAAANTLRALSATPPENPVDAGKLAQSLAAAGETPAAVSVVRNNMQRGVQGNAGDYAAQIGVLNQAGLSDEAQSWLNRPELVARSTAAQLDDLRTGFVIRDADRLRENQQYAQAYDTLARALQRSPKNTDLMFAMARLYQSSKMNKEAADVYDYLLSHDSPTQEARVGAINMALARNDVAKAHTLSAGLQGEPTPDRLLLLARLADAQGNRDQALAYLRSARAKAVGLDGVASGKATTIGGLAMADNPFIHRASAAGTSQTASSYGRVLPWQQRGSVAIGDTAVVADTTTAVSPLATLRWWYPPPPNNRLRRLTKSTPMMDDLERDSGGWLQGGVQVRSRDGESGLSRLTEAKAPLTWSSSSFSDTRINFSVTPMTMNSGSASGDAYRRYGAGAGAQAVQGMVDTINAEIRNMQAQLASGNTSAFATLLRSQNIDPATVNTINFDTLNPLTTQGQANLTALNGNTAIRNYLLASSNKPNVNTASSSATDTQKASGVELNLALIGKNYKLDFGSTPLGQELNTLVGGVQWSPKLTDFLTLVVTGERRAVTDSLLSYVGSKEAFSGQRWGQVTKNGGNVLLSYDNGDVGFYGGGGAYSYLGENVKSNRALMANAGAYIRPVHDRDRELKTGISLSWMDFDKNLSYYSYGQGGYFSPQNYVSVSVPIEWSQRYDDLNIKAGVSVGYQSYTRDKSDYFPNNPDWQAFLDNAVTNGFAKESHYASDSKSGVGYNVHVGADYRVTKDITVGGQMGYDTFGNYNETTGQLYFRYGLGGK</sequence>
<evidence type="ECO:0000256" key="5">
    <source>
        <dbReference type="ARBA" id="ARBA00022803"/>
    </source>
</evidence>
<keyword evidence="5" id="KW-0802">TPR repeat</keyword>
<proteinExistence type="predicted"/>
<evidence type="ECO:0000313" key="11">
    <source>
        <dbReference type="Proteomes" id="UP000294820"/>
    </source>
</evidence>
<evidence type="ECO:0000313" key="10">
    <source>
        <dbReference type="EMBL" id="SLM61229.1"/>
    </source>
</evidence>